<dbReference type="Gene3D" id="3.40.470.10">
    <property type="entry name" value="Uracil-DNA glycosylase-like domain"/>
    <property type="match status" value="1"/>
</dbReference>
<accession>A0A2N5PZ23</accession>
<dbReference type="Proteomes" id="UP000234840">
    <property type="component" value="Unassembled WGS sequence"/>
</dbReference>
<dbReference type="EMBL" id="NIHW01000023">
    <property type="protein sequence ID" value="PLT85737.1"/>
    <property type="molecule type" value="Genomic_DNA"/>
</dbReference>
<dbReference type="InterPro" id="IPR036895">
    <property type="entry name" value="Uracil-DNA_glycosylase-like_sf"/>
</dbReference>
<evidence type="ECO:0000313" key="2">
    <source>
        <dbReference type="Proteomes" id="UP000234840"/>
    </source>
</evidence>
<evidence type="ECO:0008006" key="3">
    <source>
        <dbReference type="Google" id="ProtNLM"/>
    </source>
</evidence>
<proteinExistence type="predicted"/>
<evidence type="ECO:0000313" key="1">
    <source>
        <dbReference type="EMBL" id="PLT85737.1"/>
    </source>
</evidence>
<dbReference type="RefSeq" id="WP_101882584.1">
    <property type="nucleotide sequence ID" value="NZ_NIHW01000023.1"/>
</dbReference>
<protein>
    <recommendedName>
        <fullName evidence="3">Uracil-DNA glycosylase-like domain-containing protein</fullName>
    </recommendedName>
</protein>
<sequence length="249" mass="28980">MNVKKSAAYCKLIENVKNKYRKNPIYTKNLTLGWCDLRQGEDLCQEINLWTYWQGRDYAKKTPHIKYMLIGQDFGPPEKEEIKGTIANVRKMNDGVDVMFHENVDLEARDSQTDKNIVRYFELLGKNEIDKKKYPDLFFCNCNLGYRRDKYSGNMTRKILANDAAEIKSLIDIIEPENIICMGLDTSVVVIRTLIDKEFSCNRVSELIGTGEPYIYGETHIYPVAHPGYWGTRTRGEDNVIADWMRIRK</sequence>
<organism evidence="1 2">
    <name type="scientific">Mediterraneibacter gnavus</name>
    <name type="common">Ruminococcus gnavus</name>
    <dbReference type="NCBI Taxonomy" id="33038"/>
    <lineage>
        <taxon>Bacteria</taxon>
        <taxon>Bacillati</taxon>
        <taxon>Bacillota</taxon>
        <taxon>Clostridia</taxon>
        <taxon>Lachnospirales</taxon>
        <taxon>Lachnospiraceae</taxon>
        <taxon>Mediterraneibacter</taxon>
    </lineage>
</organism>
<name>A0A2N5PZ23_MEDGN</name>
<comment type="caution">
    <text evidence="1">The sequence shown here is derived from an EMBL/GenBank/DDBJ whole genome shotgun (WGS) entry which is preliminary data.</text>
</comment>
<dbReference type="AlphaFoldDB" id="A0A2N5PZ23"/>
<reference evidence="1 2" key="1">
    <citation type="journal article" date="2017" name="Genome Med.">
        <title>A novel Ruminococcus gnavus clade enriched in inflammatory bowel disease patients.</title>
        <authorList>
            <person name="Hall A.B."/>
            <person name="Yassour M."/>
            <person name="Sauk J."/>
            <person name="Garner A."/>
            <person name="Jiang X."/>
            <person name="Arthur T."/>
            <person name="Lagoudas G.K."/>
            <person name="Vatanen T."/>
            <person name="Fornelos N."/>
            <person name="Wilson R."/>
            <person name="Bertha M."/>
            <person name="Cohen M."/>
            <person name="Garber J."/>
            <person name="Khalili H."/>
            <person name="Gevers D."/>
            <person name="Ananthakrishnan A.N."/>
            <person name="Kugathasan S."/>
            <person name="Lander E.S."/>
            <person name="Blainey P."/>
            <person name="Vlamakis H."/>
            <person name="Xavier R.J."/>
            <person name="Huttenhower C."/>
        </authorList>
    </citation>
    <scope>NUCLEOTIDE SEQUENCE [LARGE SCALE GENOMIC DNA]</scope>
    <source>
        <strain evidence="1 2">RJX1128</strain>
    </source>
</reference>
<gene>
    <name evidence="1" type="ORF">CDL20_09630</name>
</gene>